<accession>A0A7M6DR20</accession>
<feature type="domain" description="DOMON" evidence="6">
    <location>
        <begin position="62"/>
        <end position="186"/>
    </location>
</feature>
<keyword evidence="4" id="KW-0472">Membrane</keyword>
<comment type="subcellular location">
    <subcellularLocation>
        <location evidence="1">Membrane</location>
    </subcellularLocation>
</comment>
<keyword evidence="2" id="KW-0813">Transport</keyword>
<evidence type="ECO:0000256" key="2">
    <source>
        <dbReference type="ARBA" id="ARBA00022448"/>
    </source>
</evidence>
<evidence type="ECO:0000259" key="6">
    <source>
        <dbReference type="PROSITE" id="PS50836"/>
    </source>
</evidence>
<reference evidence="7" key="1">
    <citation type="submission" date="2021-01" db="UniProtKB">
        <authorList>
            <consortium name="EnsemblMetazoa"/>
        </authorList>
    </citation>
    <scope>IDENTIFICATION</scope>
</reference>
<dbReference type="InterPro" id="IPR005018">
    <property type="entry name" value="DOMON_domain"/>
</dbReference>
<dbReference type="Proteomes" id="UP000594262">
    <property type="component" value="Unplaced"/>
</dbReference>
<evidence type="ECO:0000313" key="8">
    <source>
        <dbReference type="Proteomes" id="UP000594262"/>
    </source>
</evidence>
<dbReference type="SMART" id="SM00664">
    <property type="entry name" value="DoH"/>
    <property type="match status" value="3"/>
</dbReference>
<feature type="chain" id="PRO_5029542617" description="DOMON domain-containing protein" evidence="5">
    <location>
        <begin position="33"/>
        <end position="779"/>
    </location>
</feature>
<dbReference type="AlphaFoldDB" id="A0A7M6DR20"/>
<evidence type="ECO:0000256" key="1">
    <source>
        <dbReference type="ARBA" id="ARBA00004370"/>
    </source>
</evidence>
<evidence type="ECO:0000256" key="3">
    <source>
        <dbReference type="ARBA" id="ARBA00022729"/>
    </source>
</evidence>
<dbReference type="OrthoDB" id="5974263at2759"/>
<dbReference type="PANTHER" id="PTHR23130">
    <property type="entry name" value="CYTOCHROME B561 AND DOMON DOMAIN-CONTAINING PROTEIN"/>
    <property type="match status" value="1"/>
</dbReference>
<name>A0A7M6DR20_9CNID</name>
<dbReference type="EnsemblMetazoa" id="CLYHEMT023391.7">
    <property type="protein sequence ID" value="CLYHEMP023391.7"/>
    <property type="gene ID" value="CLYHEMG023391"/>
</dbReference>
<keyword evidence="8" id="KW-1185">Reference proteome</keyword>
<sequence length="779" mass="84613">MFGKPINNIIMRAKDILLSSLLVVFLLNSVIANEEVTTAECGKSLTCYKQPNDATCTSSDTCNVLVMWKHNKNANTIDVILATKADNAYIGWAQNENLTLSNAMAGGKGVVCYFMGSKVKLESFHTTNNEPPSLKPLPTVYNLNNAYKTSKNSVICKFDRKVTVETTSQSLMYDLTDGLHQMYAFGSLNDAGIAIHYHGLKGGDAYITSEKVDLTPPEMVEEVGTDECGKSLTCYKQPNDATCTSSDTCNVLVTWKHNKNANTIDVTLATKADNAYISWAQTNPLNPTAKMAGAKGVVCYFDGSTVKLESFQTTKNTRPTLQATPTGYTLNGAHKTNKNSIICKFTRIVTVPSGSENLMYDVTNGLYQLYAHGGFKDDLIEYHGLNGAAFSTDEKVDLTSPEKSAEAEVTTDECGKSLTCYKQPNDATCTSSDTCNVLVMWKHDKSANTIDVTLATKADNAYISWAQTDPLNPTAKMTGAKGVVCYFDGSTVKLESFQTTKNTRPTLQATPTGYTLNGAHKTNKNSIICKLTRIVTVPIGSENLMYDITDGLYQLYAHGGFKDDLIEYHGLNGAAFFTDEKVDLTSPEKTVDTPKPRITIPADCTDCDAVVEFQYDEPRQMMVFTLQTKHAWVASAQRPQSAGAGMVNIKGQYCVKDGGFGSFDGSKLIKNTAPSFSTGSVVDVTLKSTKTENGVTTCIYERTIKPSQGNVYLHDLSNPLMMVVAFGKSGSGNRISRHGLGDYATTAAFDLLKASGEIITTTGRMLQDKEVAHGIVRGI</sequence>
<dbReference type="GO" id="GO:0016020">
    <property type="term" value="C:membrane"/>
    <property type="evidence" value="ECO:0007669"/>
    <property type="project" value="UniProtKB-SubCell"/>
</dbReference>
<protein>
    <recommendedName>
        <fullName evidence="6">DOMON domain-containing protein</fullName>
    </recommendedName>
</protein>
<proteinExistence type="predicted"/>
<feature type="domain" description="DOMON" evidence="6">
    <location>
        <begin position="249"/>
        <end position="374"/>
    </location>
</feature>
<keyword evidence="3 5" id="KW-0732">Signal</keyword>
<evidence type="ECO:0000256" key="5">
    <source>
        <dbReference type="SAM" id="SignalP"/>
    </source>
</evidence>
<dbReference type="Pfam" id="PF03351">
    <property type="entry name" value="DOMON"/>
    <property type="match status" value="3"/>
</dbReference>
<feature type="signal peptide" evidence="5">
    <location>
        <begin position="1"/>
        <end position="32"/>
    </location>
</feature>
<dbReference type="PROSITE" id="PS50836">
    <property type="entry name" value="DOMON"/>
    <property type="match status" value="2"/>
</dbReference>
<evidence type="ECO:0000256" key="4">
    <source>
        <dbReference type="ARBA" id="ARBA00023136"/>
    </source>
</evidence>
<dbReference type="PANTHER" id="PTHR23130:SF171">
    <property type="entry name" value="OS01G0895300 PROTEIN"/>
    <property type="match status" value="1"/>
</dbReference>
<evidence type="ECO:0000313" key="7">
    <source>
        <dbReference type="EnsemblMetazoa" id="CLYHEMP023391.7"/>
    </source>
</evidence>
<organism evidence="7 8">
    <name type="scientific">Clytia hemisphaerica</name>
    <dbReference type="NCBI Taxonomy" id="252671"/>
    <lineage>
        <taxon>Eukaryota</taxon>
        <taxon>Metazoa</taxon>
        <taxon>Cnidaria</taxon>
        <taxon>Hydrozoa</taxon>
        <taxon>Hydroidolina</taxon>
        <taxon>Leptothecata</taxon>
        <taxon>Obeliida</taxon>
        <taxon>Clytiidae</taxon>
        <taxon>Clytia</taxon>
    </lineage>
</organism>